<dbReference type="GO" id="GO:0042102">
    <property type="term" value="P:positive regulation of T cell proliferation"/>
    <property type="evidence" value="ECO:0007669"/>
    <property type="project" value="TreeGrafter"/>
</dbReference>
<dbReference type="InterPro" id="IPR036179">
    <property type="entry name" value="Ig-like_dom_sf"/>
</dbReference>
<evidence type="ECO:0000256" key="4">
    <source>
        <dbReference type="ARBA" id="ARBA00022729"/>
    </source>
</evidence>
<evidence type="ECO:0000256" key="3">
    <source>
        <dbReference type="ARBA" id="ARBA00022692"/>
    </source>
</evidence>
<gene>
    <name evidence="14" type="ORF">E1301_Tti009152</name>
</gene>
<keyword evidence="15" id="KW-1185">Reference proteome</keyword>
<keyword evidence="4" id="KW-0732">Signal</keyword>
<feature type="region of interest" description="Disordered" evidence="11">
    <location>
        <begin position="415"/>
        <end position="441"/>
    </location>
</feature>
<accession>A0A5A9PJ29</accession>
<feature type="domain" description="Ig-like" evidence="13">
    <location>
        <begin position="132"/>
        <end position="234"/>
    </location>
</feature>
<dbReference type="Pfam" id="PF07686">
    <property type="entry name" value="V-set"/>
    <property type="match status" value="1"/>
</dbReference>
<dbReference type="PANTHER" id="PTHR25466">
    <property type="entry name" value="T-LYMPHOCYTE ACTIVATION ANTIGEN"/>
    <property type="match status" value="1"/>
</dbReference>
<dbReference type="PROSITE" id="PS50835">
    <property type="entry name" value="IG_LIKE"/>
    <property type="match status" value="1"/>
</dbReference>
<dbReference type="GO" id="GO:0042130">
    <property type="term" value="P:negative regulation of T cell proliferation"/>
    <property type="evidence" value="ECO:0007669"/>
    <property type="project" value="TreeGrafter"/>
</dbReference>
<evidence type="ECO:0000256" key="10">
    <source>
        <dbReference type="ARBA" id="ARBA00023319"/>
    </source>
</evidence>
<keyword evidence="2" id="KW-1003">Cell membrane</keyword>
<dbReference type="InterPro" id="IPR013783">
    <property type="entry name" value="Ig-like_fold"/>
</dbReference>
<dbReference type="SUPFAM" id="SSF48726">
    <property type="entry name" value="Immunoglobulin"/>
    <property type="match status" value="2"/>
</dbReference>
<dbReference type="GO" id="GO:0031295">
    <property type="term" value="P:T cell costimulation"/>
    <property type="evidence" value="ECO:0007669"/>
    <property type="project" value="TreeGrafter"/>
</dbReference>
<sequence length="441" mass="48858">MVLNSQAILPTMLSSGTIWNPVGVLLIFVLQHALAEISKPVVVNLRETSVLSCNSTCKRELLWTFKPNSENLQVLKCVQANCIEGDGFKRRAKINHGTSLTLHPSLYNDEGWYEARCDSEILCTVHLDVLVPSTVNASVQHNVTLPCYARTEKQMADDAMKILWKKDGELFLEVRNGHTSYGSGFTKRASISLNDYWDGDLSLSISMLTLSDSGLYQCYYETEEPGHPGAVTLTVTAHRIVTERQVGDNLTLDVMNSKRVTVTFTNSEGVGMLVCSVEEGTSSCDPKYKHRVFVVNASLVLSGLTSADSGSFTLKDNVGNIMSVYTVTVKDMAEICSGIAVLTAILLPIILIIFVALAGLILWYKCYRKPQQQQRNCCFKRQPSTVNIETELLREPANIGLSQEETCHHVQEQPDIPHTPVEETSPEIGMPTEKKDTFFGE</sequence>
<reference evidence="14 15" key="1">
    <citation type="journal article" date="2019" name="Mol. Ecol. Resour.">
        <title>Chromosome-level genome assembly of Triplophysa tibetana, a fish adapted to the harsh high-altitude environment of the Tibetan Plateau.</title>
        <authorList>
            <person name="Yang X."/>
            <person name="Liu H."/>
            <person name="Ma Z."/>
            <person name="Zou Y."/>
            <person name="Zou M."/>
            <person name="Mao Y."/>
            <person name="Li X."/>
            <person name="Wang H."/>
            <person name="Chen T."/>
            <person name="Wang W."/>
            <person name="Yang R."/>
        </authorList>
    </citation>
    <scope>NUCLEOTIDE SEQUENCE [LARGE SCALE GENOMIC DNA]</scope>
    <source>
        <strain evidence="14">TTIB1903HZAU</strain>
        <tissue evidence="14">Muscle</tissue>
    </source>
</reference>
<evidence type="ECO:0000256" key="7">
    <source>
        <dbReference type="ARBA" id="ARBA00023157"/>
    </source>
</evidence>
<dbReference type="SMART" id="SM00409">
    <property type="entry name" value="IG"/>
    <property type="match status" value="3"/>
</dbReference>
<comment type="caution">
    <text evidence="14">The sequence shown here is derived from an EMBL/GenBank/DDBJ whole genome shotgun (WGS) entry which is preliminary data.</text>
</comment>
<evidence type="ECO:0000256" key="2">
    <source>
        <dbReference type="ARBA" id="ARBA00022475"/>
    </source>
</evidence>
<keyword evidence="7" id="KW-1015">Disulfide bond</keyword>
<evidence type="ECO:0000256" key="6">
    <source>
        <dbReference type="ARBA" id="ARBA00023136"/>
    </source>
</evidence>
<dbReference type="EMBL" id="SOYY01000004">
    <property type="protein sequence ID" value="KAA0722100.1"/>
    <property type="molecule type" value="Genomic_DNA"/>
</dbReference>
<feature type="compositionally biased region" description="Basic and acidic residues" evidence="11">
    <location>
        <begin position="432"/>
        <end position="441"/>
    </location>
</feature>
<dbReference type="PANTHER" id="PTHR25466:SF11">
    <property type="entry name" value="GALECTIN 17-RELATED"/>
    <property type="match status" value="1"/>
</dbReference>
<evidence type="ECO:0000256" key="5">
    <source>
        <dbReference type="ARBA" id="ARBA00022989"/>
    </source>
</evidence>
<keyword evidence="9" id="KW-0325">Glycoprotein</keyword>
<feature type="transmembrane region" description="Helical" evidence="12">
    <location>
        <begin position="339"/>
        <end position="364"/>
    </location>
</feature>
<evidence type="ECO:0000313" key="15">
    <source>
        <dbReference type="Proteomes" id="UP000324632"/>
    </source>
</evidence>
<evidence type="ECO:0000256" key="12">
    <source>
        <dbReference type="SAM" id="Phobius"/>
    </source>
</evidence>
<dbReference type="GO" id="GO:0009897">
    <property type="term" value="C:external side of plasma membrane"/>
    <property type="evidence" value="ECO:0007669"/>
    <property type="project" value="TreeGrafter"/>
</dbReference>
<evidence type="ECO:0000256" key="1">
    <source>
        <dbReference type="ARBA" id="ARBA00004251"/>
    </source>
</evidence>
<dbReference type="GO" id="GO:0007166">
    <property type="term" value="P:cell surface receptor signaling pathway"/>
    <property type="evidence" value="ECO:0007669"/>
    <property type="project" value="TreeGrafter"/>
</dbReference>
<protein>
    <recommendedName>
        <fullName evidence="13">Ig-like domain-containing protein</fullName>
    </recommendedName>
</protein>
<keyword evidence="6 12" id="KW-0472">Membrane</keyword>
<dbReference type="Proteomes" id="UP000324632">
    <property type="component" value="Chromosome 4"/>
</dbReference>
<dbReference type="GO" id="GO:0006955">
    <property type="term" value="P:immune response"/>
    <property type="evidence" value="ECO:0007669"/>
    <property type="project" value="TreeGrafter"/>
</dbReference>
<proteinExistence type="predicted"/>
<keyword evidence="3 12" id="KW-0812">Transmembrane</keyword>
<dbReference type="InterPro" id="IPR013106">
    <property type="entry name" value="Ig_V-set"/>
</dbReference>
<comment type="subcellular location">
    <subcellularLocation>
        <location evidence="1">Cell membrane</location>
        <topology evidence="1">Single-pass type I membrane protein</topology>
    </subcellularLocation>
</comment>
<evidence type="ECO:0000259" key="13">
    <source>
        <dbReference type="PROSITE" id="PS50835"/>
    </source>
</evidence>
<evidence type="ECO:0000256" key="9">
    <source>
        <dbReference type="ARBA" id="ARBA00023180"/>
    </source>
</evidence>
<dbReference type="InterPro" id="IPR051713">
    <property type="entry name" value="T-cell_Activation_Regulation"/>
</dbReference>
<evidence type="ECO:0000256" key="11">
    <source>
        <dbReference type="SAM" id="MobiDB-lite"/>
    </source>
</evidence>
<evidence type="ECO:0000256" key="8">
    <source>
        <dbReference type="ARBA" id="ARBA00023170"/>
    </source>
</evidence>
<dbReference type="GO" id="GO:0071222">
    <property type="term" value="P:cellular response to lipopolysaccharide"/>
    <property type="evidence" value="ECO:0007669"/>
    <property type="project" value="TreeGrafter"/>
</dbReference>
<dbReference type="InterPro" id="IPR007110">
    <property type="entry name" value="Ig-like_dom"/>
</dbReference>
<keyword evidence="8" id="KW-0675">Receptor</keyword>
<name>A0A5A9PJ29_9TELE</name>
<organism evidence="14 15">
    <name type="scientific">Triplophysa tibetana</name>
    <dbReference type="NCBI Taxonomy" id="1572043"/>
    <lineage>
        <taxon>Eukaryota</taxon>
        <taxon>Metazoa</taxon>
        <taxon>Chordata</taxon>
        <taxon>Craniata</taxon>
        <taxon>Vertebrata</taxon>
        <taxon>Euteleostomi</taxon>
        <taxon>Actinopterygii</taxon>
        <taxon>Neopterygii</taxon>
        <taxon>Teleostei</taxon>
        <taxon>Ostariophysi</taxon>
        <taxon>Cypriniformes</taxon>
        <taxon>Nemacheilidae</taxon>
        <taxon>Triplophysa</taxon>
    </lineage>
</organism>
<evidence type="ECO:0000313" key="14">
    <source>
        <dbReference type="EMBL" id="KAA0722100.1"/>
    </source>
</evidence>
<dbReference type="InterPro" id="IPR003599">
    <property type="entry name" value="Ig_sub"/>
</dbReference>
<keyword evidence="10" id="KW-0393">Immunoglobulin domain</keyword>
<dbReference type="Gene3D" id="2.60.40.10">
    <property type="entry name" value="Immunoglobulins"/>
    <property type="match status" value="2"/>
</dbReference>
<keyword evidence="5 12" id="KW-1133">Transmembrane helix</keyword>
<dbReference type="AlphaFoldDB" id="A0A5A9PJ29"/>